<protein>
    <submittedName>
        <fullName evidence="3">Type VI secretion system transmembrane protein TssO</fullName>
    </submittedName>
</protein>
<accession>A0A0Q3HP28</accession>
<evidence type="ECO:0000313" key="4">
    <source>
        <dbReference type="Proteomes" id="UP000051682"/>
    </source>
</evidence>
<dbReference type="EMBL" id="JABCJF010000004">
    <property type="protein sequence ID" value="NMR34602.1"/>
    <property type="molecule type" value="Genomic_DNA"/>
</dbReference>
<dbReference type="AlphaFoldDB" id="A0A0Q3HP28"/>
<dbReference type="RefSeq" id="WP_050378981.1">
    <property type="nucleotide sequence ID" value="NZ_JABCJF010000004.1"/>
</dbReference>
<reference evidence="2 4" key="1">
    <citation type="submission" date="2015-10" db="EMBL/GenBank/DDBJ databases">
        <title>Chryseobacterium aquaticum genome.</title>
        <authorList>
            <person name="Newman J.D."/>
            <person name="Ferguson M.B."/>
            <person name="Miller J.R."/>
        </authorList>
    </citation>
    <scope>NUCLEOTIDE SEQUENCE [LARGE SCALE GENOMIC DNA]</scope>
    <source>
        <strain evidence="2 4">KCTC 12483</strain>
    </source>
</reference>
<dbReference type="STRING" id="452084.AR438_15285"/>
<name>A0A0Q3HP28_9FLAO</name>
<dbReference type="Proteomes" id="UP000548067">
    <property type="component" value="Unassembled WGS sequence"/>
</dbReference>
<dbReference type="Proteomes" id="UP000051682">
    <property type="component" value="Unassembled WGS sequence"/>
</dbReference>
<keyword evidence="1 3" id="KW-0812">Transmembrane</keyword>
<dbReference type="OrthoDB" id="1273486at2"/>
<proteinExistence type="predicted"/>
<feature type="transmembrane region" description="Helical" evidence="1">
    <location>
        <begin position="21"/>
        <end position="40"/>
    </location>
</feature>
<evidence type="ECO:0000313" key="3">
    <source>
        <dbReference type="EMBL" id="NMR34602.1"/>
    </source>
</evidence>
<comment type="caution">
    <text evidence="2">The sequence shown here is derived from an EMBL/GenBank/DDBJ whole genome shotgun (WGS) entry which is preliminary data.</text>
</comment>
<keyword evidence="1" id="KW-0472">Membrane</keyword>
<dbReference type="InterPro" id="IPR039449">
    <property type="entry name" value="TssO"/>
</dbReference>
<keyword evidence="1" id="KW-1133">Transmembrane helix</keyword>
<dbReference type="EMBL" id="LLYZ01000020">
    <property type="protein sequence ID" value="KQK24552.1"/>
    <property type="molecule type" value="Genomic_DNA"/>
</dbReference>
<evidence type="ECO:0000313" key="5">
    <source>
        <dbReference type="Proteomes" id="UP000548067"/>
    </source>
</evidence>
<gene>
    <name evidence="2" type="ORF">AR438_15285</name>
    <name evidence="3" type="ORF">HIO71_10325</name>
</gene>
<evidence type="ECO:0000256" key="1">
    <source>
        <dbReference type="SAM" id="Phobius"/>
    </source>
</evidence>
<dbReference type="Pfam" id="PF17561">
    <property type="entry name" value="TssO"/>
    <property type="match status" value="1"/>
</dbReference>
<organism evidence="2 4">
    <name type="scientific">Chryseobacterium aquaticum</name>
    <dbReference type="NCBI Taxonomy" id="452084"/>
    <lineage>
        <taxon>Bacteria</taxon>
        <taxon>Pseudomonadati</taxon>
        <taxon>Bacteroidota</taxon>
        <taxon>Flavobacteriia</taxon>
        <taxon>Flavobacteriales</taxon>
        <taxon>Weeksellaceae</taxon>
        <taxon>Chryseobacterium group</taxon>
        <taxon>Chryseobacterium</taxon>
    </lineage>
</organism>
<sequence length="176" mass="20663">MSVTRDKKLNKSDVRMGIWKFILSFIALSLISFCAVFFFFQSYHTQRMGMEKEAERYSELRGRSNVMNIKIDSIHHLMTLLDINKVQNDIQLRKQITEELYDAKSIMGKDSVDNLKHYAVLLKHIGPMLDLKTKIITIANQKEYYRSQLMRCQGKNAGVVKELRIDPTRKFSGRRR</sequence>
<evidence type="ECO:0000313" key="2">
    <source>
        <dbReference type="EMBL" id="KQK24552.1"/>
    </source>
</evidence>
<reference evidence="3 5" key="2">
    <citation type="submission" date="2020-04" db="EMBL/GenBank/DDBJ databases">
        <title>Genome analysis and antimicrobial resistance characteristics of Chryseobacterium aquaticum isolated from farmed salmonids.</title>
        <authorList>
            <person name="Saticioglu I.B."/>
            <person name="Duman M."/>
            <person name="Altun S."/>
        </authorList>
    </citation>
    <scope>NUCLEOTIDE SEQUENCE [LARGE SCALE GENOMIC DNA]</scope>
    <source>
        <strain evidence="3 5">C-174</strain>
    </source>
</reference>
<keyword evidence="4" id="KW-1185">Reference proteome</keyword>